<keyword evidence="2" id="KW-1185">Reference proteome</keyword>
<dbReference type="Proteomes" id="UP000836841">
    <property type="component" value="Chromosome 6"/>
</dbReference>
<evidence type="ECO:0000313" key="2">
    <source>
        <dbReference type="Proteomes" id="UP000836841"/>
    </source>
</evidence>
<sequence length="97" mass="11144">MEIESTSADQHASVKEQQIEAPYADWWGFKSGFVSGGLLRAKSGKKKLSKKSDCEDDQENLYNMVQLCVFVFPTLLYKLFLENIKIMLLFSTHITYN</sequence>
<protein>
    <submittedName>
        <fullName evidence="1">Uncharacterized protein</fullName>
    </submittedName>
</protein>
<proteinExistence type="predicted"/>
<gene>
    <name evidence="1" type="ORF">TAV2_LOCUS19363</name>
</gene>
<reference evidence="1 2" key="1">
    <citation type="submission" date="2022-03" db="EMBL/GenBank/DDBJ databases">
        <authorList>
            <person name="Nunn A."/>
            <person name="Chopra R."/>
            <person name="Nunn A."/>
            <person name="Contreras Garrido A."/>
        </authorList>
    </citation>
    <scope>NUCLEOTIDE SEQUENCE [LARGE SCALE GENOMIC DNA]</scope>
</reference>
<accession>A0AAU9SXM9</accession>
<dbReference type="EMBL" id="OU466862">
    <property type="protein sequence ID" value="CAH2074134.1"/>
    <property type="molecule type" value="Genomic_DNA"/>
</dbReference>
<evidence type="ECO:0000313" key="1">
    <source>
        <dbReference type="EMBL" id="CAH2074134.1"/>
    </source>
</evidence>
<name>A0AAU9SXM9_THLAR</name>
<organism evidence="1 2">
    <name type="scientific">Thlaspi arvense</name>
    <name type="common">Field penny-cress</name>
    <dbReference type="NCBI Taxonomy" id="13288"/>
    <lineage>
        <taxon>Eukaryota</taxon>
        <taxon>Viridiplantae</taxon>
        <taxon>Streptophyta</taxon>
        <taxon>Embryophyta</taxon>
        <taxon>Tracheophyta</taxon>
        <taxon>Spermatophyta</taxon>
        <taxon>Magnoliopsida</taxon>
        <taxon>eudicotyledons</taxon>
        <taxon>Gunneridae</taxon>
        <taxon>Pentapetalae</taxon>
        <taxon>rosids</taxon>
        <taxon>malvids</taxon>
        <taxon>Brassicales</taxon>
        <taxon>Brassicaceae</taxon>
        <taxon>Thlaspideae</taxon>
        <taxon>Thlaspi</taxon>
    </lineage>
</organism>
<dbReference type="AlphaFoldDB" id="A0AAU9SXM9"/>